<keyword evidence="4" id="KW-0788">Thiol protease</keyword>
<dbReference type="Pfam" id="PF02902">
    <property type="entry name" value="Peptidase_C48"/>
    <property type="match status" value="1"/>
</dbReference>
<feature type="compositionally biased region" description="Polar residues" evidence="5">
    <location>
        <begin position="117"/>
        <end position="132"/>
    </location>
</feature>
<evidence type="ECO:0000256" key="1">
    <source>
        <dbReference type="ARBA" id="ARBA00005234"/>
    </source>
</evidence>
<sequence>MIIYFHETHFGKNSREAKARPPWIQYWTGKTLWERMVQEKTMRTGLVGTAKAPLTNKGKHKNNTRNGSSSESEYISSDFVYEEGYDSEQPNVLMSMADDAAPEPHHEEESQPDPSMPSFSLNFDNPTPQADEQTPPKALEVEEEFPLTARTMAVIKSLDEQVSANAPALETPQQTQEEDDDFQERVATWATVPKGGNDYELIFDLRGPRTLKAMRCQFDSMAPKSYIDIQVVGLMFHILNGEEGERYENMVYCILPEIFTRMLEAHHHNWIDKKKRRPHEINTLANHKEFLSFIDREKILSHRFFFAPVLYSEHWWLYVLDKNGPEGPEMFVLDSKNISSPTEERTTLNKFASNILSQLLRWAVAPTILKKGSWPLIPTYINVPQQPKKYDCAVFMMKWMELIDPTKLHGCCTYDIEQWTDPMLMEFRKKLVAKIILSKENTMRSDAIRAAHEMRRTKPSAALRSPFLPFSTPDLPST</sequence>
<evidence type="ECO:0000256" key="2">
    <source>
        <dbReference type="ARBA" id="ARBA00022670"/>
    </source>
</evidence>
<dbReference type="EMBL" id="JASCZI010272570">
    <property type="protein sequence ID" value="MED6222772.1"/>
    <property type="molecule type" value="Genomic_DNA"/>
</dbReference>
<evidence type="ECO:0000313" key="8">
    <source>
        <dbReference type="Proteomes" id="UP001341840"/>
    </source>
</evidence>
<reference evidence="7 8" key="1">
    <citation type="journal article" date="2023" name="Plants (Basel)">
        <title>Bridging the Gap: Combining Genomics and Transcriptomics Approaches to Understand Stylosanthes scabra, an Orphan Legume from the Brazilian Caatinga.</title>
        <authorList>
            <person name="Ferreira-Neto J.R.C."/>
            <person name="da Silva M.D."/>
            <person name="Binneck E."/>
            <person name="de Melo N.F."/>
            <person name="da Silva R.H."/>
            <person name="de Melo A.L.T.M."/>
            <person name="Pandolfi V."/>
            <person name="Bustamante F.O."/>
            <person name="Brasileiro-Vidal A.C."/>
            <person name="Benko-Iseppon A.M."/>
        </authorList>
    </citation>
    <scope>NUCLEOTIDE SEQUENCE [LARGE SCALE GENOMIC DNA]</scope>
    <source>
        <tissue evidence="7">Leaves</tissue>
    </source>
</reference>
<comment type="caution">
    <text evidence="7">The sequence shown here is derived from an EMBL/GenBank/DDBJ whole genome shotgun (WGS) entry which is preliminary data.</text>
</comment>
<comment type="similarity">
    <text evidence="1">Belongs to the peptidase C48 family.</text>
</comment>
<dbReference type="Proteomes" id="UP001341840">
    <property type="component" value="Unassembled WGS sequence"/>
</dbReference>
<feature type="domain" description="Ubiquitin-like protease family profile" evidence="6">
    <location>
        <begin position="211"/>
        <end position="403"/>
    </location>
</feature>
<keyword evidence="3" id="KW-0378">Hydrolase</keyword>
<name>A0ABU6ZLE0_9FABA</name>
<dbReference type="SUPFAM" id="SSF54001">
    <property type="entry name" value="Cysteine proteinases"/>
    <property type="match status" value="1"/>
</dbReference>
<dbReference type="PANTHER" id="PTHR46915:SF2">
    <property type="entry name" value="UBIQUITIN-LIKE PROTEASE 4"/>
    <property type="match status" value="1"/>
</dbReference>
<organism evidence="7 8">
    <name type="scientific">Stylosanthes scabra</name>
    <dbReference type="NCBI Taxonomy" id="79078"/>
    <lineage>
        <taxon>Eukaryota</taxon>
        <taxon>Viridiplantae</taxon>
        <taxon>Streptophyta</taxon>
        <taxon>Embryophyta</taxon>
        <taxon>Tracheophyta</taxon>
        <taxon>Spermatophyta</taxon>
        <taxon>Magnoliopsida</taxon>
        <taxon>eudicotyledons</taxon>
        <taxon>Gunneridae</taxon>
        <taxon>Pentapetalae</taxon>
        <taxon>rosids</taxon>
        <taxon>fabids</taxon>
        <taxon>Fabales</taxon>
        <taxon>Fabaceae</taxon>
        <taxon>Papilionoideae</taxon>
        <taxon>50 kb inversion clade</taxon>
        <taxon>dalbergioids sensu lato</taxon>
        <taxon>Dalbergieae</taxon>
        <taxon>Pterocarpus clade</taxon>
        <taxon>Stylosanthes</taxon>
    </lineage>
</organism>
<feature type="region of interest" description="Disordered" evidence="5">
    <location>
        <begin position="100"/>
        <end position="135"/>
    </location>
</feature>
<dbReference type="PANTHER" id="PTHR46915">
    <property type="entry name" value="UBIQUITIN-LIKE PROTEASE 4-RELATED"/>
    <property type="match status" value="1"/>
</dbReference>
<gene>
    <name evidence="7" type="ORF">PIB30_067642</name>
</gene>
<dbReference type="PROSITE" id="PS50600">
    <property type="entry name" value="ULP_PROTEASE"/>
    <property type="match status" value="1"/>
</dbReference>
<keyword evidence="8" id="KW-1185">Reference proteome</keyword>
<accession>A0ABU6ZLE0</accession>
<evidence type="ECO:0000313" key="7">
    <source>
        <dbReference type="EMBL" id="MED6222772.1"/>
    </source>
</evidence>
<dbReference type="Gene3D" id="3.40.395.10">
    <property type="entry name" value="Adenoviral Proteinase, Chain A"/>
    <property type="match status" value="1"/>
</dbReference>
<evidence type="ECO:0000256" key="5">
    <source>
        <dbReference type="SAM" id="MobiDB-lite"/>
    </source>
</evidence>
<dbReference type="InterPro" id="IPR038765">
    <property type="entry name" value="Papain-like_cys_pep_sf"/>
</dbReference>
<keyword evidence="2" id="KW-0645">Protease</keyword>
<evidence type="ECO:0000259" key="6">
    <source>
        <dbReference type="PROSITE" id="PS50600"/>
    </source>
</evidence>
<feature type="region of interest" description="Disordered" evidence="5">
    <location>
        <begin position="49"/>
        <end position="73"/>
    </location>
</feature>
<dbReference type="InterPro" id="IPR003653">
    <property type="entry name" value="Peptidase_C48_C"/>
</dbReference>
<proteinExistence type="inferred from homology"/>
<protein>
    <recommendedName>
        <fullName evidence="6">Ubiquitin-like protease family profile domain-containing protein</fullName>
    </recommendedName>
</protein>
<evidence type="ECO:0000256" key="3">
    <source>
        <dbReference type="ARBA" id="ARBA00022801"/>
    </source>
</evidence>
<evidence type="ECO:0000256" key="4">
    <source>
        <dbReference type="ARBA" id="ARBA00022807"/>
    </source>
</evidence>